<dbReference type="InterPro" id="IPR002156">
    <property type="entry name" value="RNaseH_domain"/>
</dbReference>
<dbReference type="GO" id="GO:0003964">
    <property type="term" value="F:RNA-directed DNA polymerase activity"/>
    <property type="evidence" value="ECO:0007669"/>
    <property type="project" value="UniProtKB-KW"/>
</dbReference>
<dbReference type="Pfam" id="PF13456">
    <property type="entry name" value="RVT_3"/>
    <property type="match status" value="1"/>
</dbReference>
<sequence>MRFDFYLYVPLVHSHNDDRGCDISINNIQNKRNILITKIKPVVSSQDFWIWHHNKSGEYSVRSGYWLASRDQNYDLYQAAAALPSLNPIKDLIWTALAPSKIKVFMWKAISGAIPVTEKLASRGISLDQRCQICGFEGESINHLLFICTLARQVWALADIPSPENGFDGHSIYHNLHYILKLAKSSSVQDMIGKIKEDAVEWFLAQQIEEEETVKDIRHSAVSLPSWRPPDRPWLKCNLASTWDRVNRVGGAAWVLRNSSGVVLLHSRKSFALVDSKDEVDLQCWLWTIESMFSLKIRYVCFAVEACDLLQAVCRPAAWPSFKLQAELVSKALDFIPFWKLRKEDRKANKGALLIAKSVTLEDRRQSYVASGYPFWLKELFTEEMCVA</sequence>
<gene>
    <name evidence="3" type="ORF">ISN44_As11g012750</name>
</gene>
<dbReference type="InterPro" id="IPR026960">
    <property type="entry name" value="RVT-Znf"/>
</dbReference>
<dbReference type="GO" id="GO:0003676">
    <property type="term" value="F:nucleic acid binding"/>
    <property type="evidence" value="ECO:0007669"/>
    <property type="project" value="InterPro"/>
</dbReference>
<feature type="domain" description="RNase H type-1" evidence="1">
    <location>
        <begin position="240"/>
        <end position="325"/>
    </location>
</feature>
<evidence type="ECO:0000313" key="3">
    <source>
        <dbReference type="EMBL" id="KAG7555091.1"/>
    </source>
</evidence>
<keyword evidence="3" id="KW-0695">RNA-directed DNA polymerase</keyword>
<dbReference type="Proteomes" id="UP000694251">
    <property type="component" value="Chromosome 11"/>
</dbReference>
<dbReference type="AlphaFoldDB" id="A0A8T1Z946"/>
<accession>A0A8T1Z946</accession>
<comment type="caution">
    <text evidence="3">The sequence shown here is derived from an EMBL/GenBank/DDBJ whole genome shotgun (WGS) entry which is preliminary data.</text>
</comment>
<evidence type="ECO:0000259" key="1">
    <source>
        <dbReference type="Pfam" id="PF13456"/>
    </source>
</evidence>
<keyword evidence="4" id="KW-1185">Reference proteome</keyword>
<keyword evidence="3" id="KW-0548">Nucleotidyltransferase</keyword>
<evidence type="ECO:0000313" key="4">
    <source>
        <dbReference type="Proteomes" id="UP000694251"/>
    </source>
</evidence>
<dbReference type="Pfam" id="PF13966">
    <property type="entry name" value="zf-RVT"/>
    <property type="match status" value="1"/>
</dbReference>
<dbReference type="OrthoDB" id="1749408at2759"/>
<dbReference type="EMBL" id="JAEFBJ010000011">
    <property type="protein sequence ID" value="KAG7555091.1"/>
    <property type="molecule type" value="Genomic_DNA"/>
</dbReference>
<organism evidence="3 4">
    <name type="scientific">Arabidopsis suecica</name>
    <name type="common">Swedish thale-cress</name>
    <name type="synonym">Cardaminopsis suecica</name>
    <dbReference type="NCBI Taxonomy" id="45249"/>
    <lineage>
        <taxon>Eukaryota</taxon>
        <taxon>Viridiplantae</taxon>
        <taxon>Streptophyta</taxon>
        <taxon>Embryophyta</taxon>
        <taxon>Tracheophyta</taxon>
        <taxon>Spermatophyta</taxon>
        <taxon>Magnoliopsida</taxon>
        <taxon>eudicotyledons</taxon>
        <taxon>Gunneridae</taxon>
        <taxon>Pentapetalae</taxon>
        <taxon>rosids</taxon>
        <taxon>malvids</taxon>
        <taxon>Brassicales</taxon>
        <taxon>Brassicaceae</taxon>
        <taxon>Camelineae</taxon>
        <taxon>Arabidopsis</taxon>
    </lineage>
</organism>
<dbReference type="GO" id="GO:0004523">
    <property type="term" value="F:RNA-DNA hybrid ribonuclease activity"/>
    <property type="evidence" value="ECO:0007669"/>
    <property type="project" value="InterPro"/>
</dbReference>
<feature type="domain" description="Reverse transcriptase zinc-binding" evidence="2">
    <location>
        <begin position="75"/>
        <end position="155"/>
    </location>
</feature>
<name>A0A8T1Z946_ARASU</name>
<proteinExistence type="predicted"/>
<protein>
    <submittedName>
        <fullName evidence="3">Reverse transcriptase zinc-binding domain</fullName>
    </submittedName>
</protein>
<evidence type="ECO:0000259" key="2">
    <source>
        <dbReference type="Pfam" id="PF13966"/>
    </source>
</evidence>
<reference evidence="3 4" key="1">
    <citation type="submission" date="2020-12" db="EMBL/GenBank/DDBJ databases">
        <title>Concerted genomic and epigenomic changes stabilize Arabidopsis allopolyploids.</title>
        <authorList>
            <person name="Chen Z."/>
        </authorList>
    </citation>
    <scope>NUCLEOTIDE SEQUENCE [LARGE SCALE GENOMIC DNA]</scope>
    <source>
        <strain evidence="3">As9502</strain>
        <tissue evidence="3">Leaf</tissue>
    </source>
</reference>
<keyword evidence="3" id="KW-0808">Transferase</keyword>